<dbReference type="Pfam" id="PF12833">
    <property type="entry name" value="HTH_18"/>
    <property type="match status" value="1"/>
</dbReference>
<dbReference type="Gene3D" id="1.10.10.60">
    <property type="entry name" value="Homeodomain-like"/>
    <property type="match status" value="1"/>
</dbReference>
<dbReference type="SMART" id="SM00342">
    <property type="entry name" value="HTH_ARAC"/>
    <property type="match status" value="1"/>
</dbReference>
<feature type="domain" description="HTH araC/xylS-type" evidence="4">
    <location>
        <begin position="199"/>
        <end position="297"/>
    </location>
</feature>
<name>A0A1G8C396_9FLAO</name>
<dbReference type="SUPFAM" id="SSF51215">
    <property type="entry name" value="Regulatory protein AraC"/>
    <property type="match status" value="1"/>
</dbReference>
<dbReference type="RefSeq" id="WP_090405681.1">
    <property type="nucleotide sequence ID" value="NZ_FNDQ01000003.1"/>
</dbReference>
<evidence type="ECO:0000259" key="4">
    <source>
        <dbReference type="PROSITE" id="PS01124"/>
    </source>
</evidence>
<evidence type="ECO:0000313" key="6">
    <source>
        <dbReference type="Proteomes" id="UP000243588"/>
    </source>
</evidence>
<dbReference type="InterPro" id="IPR037923">
    <property type="entry name" value="HTH-like"/>
</dbReference>
<dbReference type="PROSITE" id="PS01124">
    <property type="entry name" value="HTH_ARAC_FAMILY_2"/>
    <property type="match status" value="1"/>
</dbReference>
<dbReference type="GO" id="GO:0003700">
    <property type="term" value="F:DNA-binding transcription factor activity"/>
    <property type="evidence" value="ECO:0007669"/>
    <property type="project" value="InterPro"/>
</dbReference>
<dbReference type="SUPFAM" id="SSF46689">
    <property type="entry name" value="Homeodomain-like"/>
    <property type="match status" value="1"/>
</dbReference>
<keyword evidence="3" id="KW-0804">Transcription</keyword>
<dbReference type="InterPro" id="IPR018060">
    <property type="entry name" value="HTH_AraC"/>
</dbReference>
<organism evidence="5 6">
    <name type="scientific">Myroides phaeus</name>
    <dbReference type="NCBI Taxonomy" id="702745"/>
    <lineage>
        <taxon>Bacteria</taxon>
        <taxon>Pseudomonadati</taxon>
        <taxon>Bacteroidota</taxon>
        <taxon>Flavobacteriia</taxon>
        <taxon>Flavobacteriales</taxon>
        <taxon>Flavobacteriaceae</taxon>
        <taxon>Myroides</taxon>
    </lineage>
</organism>
<accession>A0A1G8C396</accession>
<protein>
    <submittedName>
        <fullName evidence="5">AraC-type DNA-binding protein</fullName>
    </submittedName>
</protein>
<dbReference type="STRING" id="702745.SAMN05421818_103105"/>
<dbReference type="EMBL" id="FNDQ01000003">
    <property type="protein sequence ID" value="SDH39971.1"/>
    <property type="molecule type" value="Genomic_DNA"/>
</dbReference>
<dbReference type="PANTHER" id="PTHR43280">
    <property type="entry name" value="ARAC-FAMILY TRANSCRIPTIONAL REGULATOR"/>
    <property type="match status" value="1"/>
</dbReference>
<dbReference type="AlphaFoldDB" id="A0A1G8C396"/>
<dbReference type="Proteomes" id="UP000243588">
    <property type="component" value="Unassembled WGS sequence"/>
</dbReference>
<evidence type="ECO:0000256" key="1">
    <source>
        <dbReference type="ARBA" id="ARBA00023015"/>
    </source>
</evidence>
<dbReference type="InterPro" id="IPR009057">
    <property type="entry name" value="Homeodomain-like_sf"/>
</dbReference>
<gene>
    <name evidence="5" type="ORF">SAMN05421818_103105</name>
</gene>
<proteinExistence type="predicted"/>
<evidence type="ECO:0000256" key="3">
    <source>
        <dbReference type="ARBA" id="ARBA00023163"/>
    </source>
</evidence>
<evidence type="ECO:0000256" key="2">
    <source>
        <dbReference type="ARBA" id="ARBA00023125"/>
    </source>
</evidence>
<dbReference type="GO" id="GO:0043565">
    <property type="term" value="F:sequence-specific DNA binding"/>
    <property type="evidence" value="ECO:0007669"/>
    <property type="project" value="InterPro"/>
</dbReference>
<keyword evidence="2 5" id="KW-0238">DNA-binding</keyword>
<keyword evidence="6" id="KW-1185">Reference proteome</keyword>
<keyword evidence="1" id="KW-0805">Transcription regulation</keyword>
<evidence type="ECO:0000313" key="5">
    <source>
        <dbReference type="EMBL" id="SDH39971.1"/>
    </source>
</evidence>
<dbReference type="PANTHER" id="PTHR43280:SF32">
    <property type="entry name" value="TRANSCRIPTIONAL REGULATORY PROTEIN"/>
    <property type="match status" value="1"/>
</dbReference>
<sequence length="298" mass="34923">MNSDFVQVYSLDNITDRYKHILTDKRLAIFEIGPKHNQYFVVDRPYQFNVFGLILVTRGKCEITINFEPTMVKKDDLLVVLSNQLFEIKKCTDDFTVKTLFVDADIFLEAGFHIKSNNLIQFLSSQYPKIISLDKTVISKIRNNLKELSKLCFRNEHTFGKDLILNYFSILMYELGHFYNKTILIQNNGKQLRKEETTKTFLYLVATHFKKEHSVQFYADQMYISRKHLTKTIVDVFKKTPKQIISETIILEAKVLLKNPRLSISDVINELNFQDLSVFSKFFKTHTGISPTEFKNNN</sequence>
<reference evidence="6" key="1">
    <citation type="submission" date="2016-10" db="EMBL/GenBank/DDBJ databases">
        <authorList>
            <person name="Varghese N."/>
            <person name="Submissions S."/>
        </authorList>
    </citation>
    <scope>NUCLEOTIDE SEQUENCE [LARGE SCALE GENOMIC DNA]</scope>
    <source>
        <strain evidence="6">DSM 23313</strain>
    </source>
</reference>